<accession>A0A4Z2JJC0</accession>
<dbReference type="AlphaFoldDB" id="A0A4Z2JJC0"/>
<protein>
    <submittedName>
        <fullName evidence="1">Uncharacterized protein</fullName>
    </submittedName>
</protein>
<comment type="caution">
    <text evidence="1">The sequence shown here is derived from an EMBL/GenBank/DDBJ whole genome shotgun (WGS) entry which is preliminary data.</text>
</comment>
<name>A0A4Z2JJC0_9TELE</name>
<sequence>MVIRSDTFEIYRWKQTVWLGVRIKRATRTEKPERWREAESDIVREPEPLLGGQQMVFPCWRFLQATQLLALPGPAQPPRHWSWQHWPCRLHALCLQLSRHTEEKQKRSNKKGRRHPVVKMVTEWWFALICEQRRNHMHVCCGRYRQDPPAPAQEGCPLCCLSKSREDRRGRGRESRGVGH</sequence>
<dbReference type="EMBL" id="SRLO01000002">
    <property type="protein sequence ID" value="TNN89322.1"/>
    <property type="molecule type" value="Genomic_DNA"/>
</dbReference>
<evidence type="ECO:0000313" key="2">
    <source>
        <dbReference type="Proteomes" id="UP000314294"/>
    </source>
</evidence>
<gene>
    <name evidence="1" type="ORF">EYF80_000610</name>
</gene>
<reference evidence="1 2" key="1">
    <citation type="submission" date="2019-03" db="EMBL/GenBank/DDBJ databases">
        <title>First draft genome of Liparis tanakae, snailfish: a comprehensive survey of snailfish specific genes.</title>
        <authorList>
            <person name="Kim W."/>
            <person name="Song I."/>
            <person name="Jeong J.-H."/>
            <person name="Kim D."/>
            <person name="Kim S."/>
            <person name="Ryu S."/>
            <person name="Song J.Y."/>
            <person name="Lee S.K."/>
        </authorList>
    </citation>
    <scope>NUCLEOTIDE SEQUENCE [LARGE SCALE GENOMIC DNA]</scope>
    <source>
        <tissue evidence="1">Muscle</tissue>
    </source>
</reference>
<dbReference type="Proteomes" id="UP000314294">
    <property type="component" value="Unassembled WGS sequence"/>
</dbReference>
<organism evidence="1 2">
    <name type="scientific">Liparis tanakae</name>
    <name type="common">Tanaka's snailfish</name>
    <dbReference type="NCBI Taxonomy" id="230148"/>
    <lineage>
        <taxon>Eukaryota</taxon>
        <taxon>Metazoa</taxon>
        <taxon>Chordata</taxon>
        <taxon>Craniata</taxon>
        <taxon>Vertebrata</taxon>
        <taxon>Euteleostomi</taxon>
        <taxon>Actinopterygii</taxon>
        <taxon>Neopterygii</taxon>
        <taxon>Teleostei</taxon>
        <taxon>Neoteleostei</taxon>
        <taxon>Acanthomorphata</taxon>
        <taxon>Eupercaria</taxon>
        <taxon>Perciformes</taxon>
        <taxon>Cottioidei</taxon>
        <taxon>Cottales</taxon>
        <taxon>Liparidae</taxon>
        <taxon>Liparis</taxon>
    </lineage>
</organism>
<evidence type="ECO:0000313" key="1">
    <source>
        <dbReference type="EMBL" id="TNN89322.1"/>
    </source>
</evidence>
<proteinExistence type="predicted"/>
<keyword evidence="2" id="KW-1185">Reference proteome</keyword>